<reference evidence="2" key="1">
    <citation type="journal article" date="2020" name="New Phytol.">
        <title>Comparative genomics reveals dynamic genome evolution in host specialist ectomycorrhizal fungi.</title>
        <authorList>
            <person name="Lofgren L.A."/>
            <person name="Nguyen N.H."/>
            <person name="Vilgalys R."/>
            <person name="Ruytinx J."/>
            <person name="Liao H.L."/>
            <person name="Branco S."/>
            <person name="Kuo A."/>
            <person name="LaButti K."/>
            <person name="Lipzen A."/>
            <person name="Andreopoulos W."/>
            <person name="Pangilinan J."/>
            <person name="Riley R."/>
            <person name="Hundley H."/>
            <person name="Na H."/>
            <person name="Barry K."/>
            <person name="Grigoriev I.V."/>
            <person name="Stajich J.E."/>
            <person name="Kennedy P.G."/>
        </authorList>
    </citation>
    <scope>NUCLEOTIDE SEQUENCE</scope>
    <source>
        <strain evidence="2">DOB743</strain>
    </source>
</reference>
<feature type="region of interest" description="Disordered" evidence="1">
    <location>
        <begin position="113"/>
        <end position="206"/>
    </location>
</feature>
<dbReference type="PANTHER" id="PTHR47182:SF2">
    <property type="entry name" value="CELL WALL ALPHA-1,3-GLUCAN SYNTHASE AGS1"/>
    <property type="match status" value="1"/>
</dbReference>
<evidence type="ECO:0000313" key="3">
    <source>
        <dbReference type="Proteomes" id="UP000714275"/>
    </source>
</evidence>
<feature type="compositionally biased region" description="Polar residues" evidence="1">
    <location>
        <begin position="190"/>
        <end position="206"/>
    </location>
</feature>
<evidence type="ECO:0000256" key="1">
    <source>
        <dbReference type="SAM" id="MobiDB-lite"/>
    </source>
</evidence>
<organism evidence="2 3">
    <name type="scientific">Suillus placidus</name>
    <dbReference type="NCBI Taxonomy" id="48579"/>
    <lineage>
        <taxon>Eukaryota</taxon>
        <taxon>Fungi</taxon>
        <taxon>Dikarya</taxon>
        <taxon>Basidiomycota</taxon>
        <taxon>Agaricomycotina</taxon>
        <taxon>Agaricomycetes</taxon>
        <taxon>Agaricomycetidae</taxon>
        <taxon>Boletales</taxon>
        <taxon>Suillineae</taxon>
        <taxon>Suillaceae</taxon>
        <taxon>Suillus</taxon>
    </lineage>
</organism>
<feature type="compositionally biased region" description="Pro residues" evidence="1">
    <location>
        <begin position="156"/>
        <end position="170"/>
    </location>
</feature>
<dbReference type="GO" id="GO:0047657">
    <property type="term" value="F:alpha-1,3-glucan synthase activity"/>
    <property type="evidence" value="ECO:0007669"/>
    <property type="project" value="TreeGrafter"/>
</dbReference>
<protein>
    <submittedName>
        <fullName evidence="2">Uncharacterized protein</fullName>
    </submittedName>
</protein>
<feature type="compositionally biased region" description="Polar residues" evidence="1">
    <location>
        <begin position="30"/>
        <end position="44"/>
    </location>
</feature>
<feature type="compositionally biased region" description="Polar residues" evidence="1">
    <location>
        <begin position="113"/>
        <end position="139"/>
    </location>
</feature>
<dbReference type="PANTHER" id="PTHR47182">
    <property type="entry name" value="CELL WALL ALPHA-1,3-GLUCAN SYNTHASE AGS1-RELATED"/>
    <property type="match status" value="1"/>
</dbReference>
<dbReference type="PRINTS" id="PR01217">
    <property type="entry name" value="PRICHEXTENSN"/>
</dbReference>
<proteinExistence type="predicted"/>
<accession>A0A9P6ZHA3</accession>
<comment type="caution">
    <text evidence="2">The sequence shown here is derived from an EMBL/GenBank/DDBJ whole genome shotgun (WGS) entry which is preliminary data.</text>
</comment>
<dbReference type="GO" id="GO:0070600">
    <property type="term" value="P:fungal-type cell wall (1-&gt;3)-alpha-glucan biosynthetic process"/>
    <property type="evidence" value="ECO:0007669"/>
    <property type="project" value="TreeGrafter"/>
</dbReference>
<sequence>MQEIDTGANNHTSYANHSFVMARTTGLGPMQSSQSLFSPRQQAISPRVSPSAKKATFGTRGQHLMFYSCDQDSETVHFLLLIKGPSWDGFPYMDKPCHQGLFYLRWMDGTRPTRPTNQAITTTNHQPTTKPPNHQTTKPPNQPTAKPPNHQTTKPPNHPTTKPPNHPTTKPPNHQTTKPPNHPTTKPPNRQTANRQPPTDHQPTNTIRRFPVVDIYHVNDYHGALAPIYLLPKVIPVCLSLHERC</sequence>
<evidence type="ECO:0000313" key="2">
    <source>
        <dbReference type="EMBL" id="KAG1766245.1"/>
    </source>
</evidence>
<gene>
    <name evidence="2" type="ORF">EV702DRAFT_1204265</name>
</gene>
<dbReference type="InterPro" id="IPR058655">
    <property type="entry name" value="Mok11-14/Ags1-like"/>
</dbReference>
<dbReference type="EMBL" id="JABBWD010000098">
    <property type="protein sequence ID" value="KAG1766245.1"/>
    <property type="molecule type" value="Genomic_DNA"/>
</dbReference>
<dbReference type="OrthoDB" id="2675647at2759"/>
<feature type="region of interest" description="Disordered" evidence="1">
    <location>
        <begin position="30"/>
        <end position="54"/>
    </location>
</feature>
<name>A0A9P6ZHA3_9AGAM</name>
<dbReference type="AlphaFoldDB" id="A0A9P6ZHA3"/>
<keyword evidence="3" id="KW-1185">Reference proteome</keyword>
<dbReference type="Proteomes" id="UP000714275">
    <property type="component" value="Unassembled WGS sequence"/>
</dbReference>
<dbReference type="GO" id="GO:0009277">
    <property type="term" value="C:fungal-type cell wall"/>
    <property type="evidence" value="ECO:0007669"/>
    <property type="project" value="TreeGrafter"/>
</dbReference>